<dbReference type="RefSeq" id="WP_178367426.1">
    <property type="nucleotide sequence ID" value="NZ_JACADJ010000053.1"/>
</dbReference>
<dbReference type="Proteomes" id="UP000553343">
    <property type="component" value="Unassembled WGS sequence"/>
</dbReference>
<dbReference type="PROSITE" id="PS51257">
    <property type="entry name" value="PROKAR_LIPOPROTEIN"/>
    <property type="match status" value="1"/>
</dbReference>
<reference evidence="1 2" key="1">
    <citation type="submission" date="2020-06" db="EMBL/GenBank/DDBJ databases">
        <title>High-quality draft genome of sulfate reducer Desulfobacter latus type strain AcrS2 isolated from marine sediment.</title>
        <authorList>
            <person name="Hoppe M."/>
            <person name="Larsen C.K."/>
            <person name="Marshall I.P.G."/>
            <person name="Schramm A."/>
            <person name="Marietou A.G."/>
        </authorList>
    </citation>
    <scope>NUCLEOTIDE SEQUENCE [LARGE SCALE GENOMIC DNA]</scope>
    <source>
        <strain evidence="1 2">AcRS2</strain>
    </source>
</reference>
<dbReference type="AlphaFoldDB" id="A0A850T2M1"/>
<organism evidence="1 2">
    <name type="scientific">Desulfobacter latus</name>
    <dbReference type="NCBI Taxonomy" id="2292"/>
    <lineage>
        <taxon>Bacteria</taxon>
        <taxon>Pseudomonadati</taxon>
        <taxon>Thermodesulfobacteriota</taxon>
        <taxon>Desulfobacteria</taxon>
        <taxon>Desulfobacterales</taxon>
        <taxon>Desulfobacteraceae</taxon>
        <taxon>Desulfobacter</taxon>
    </lineage>
</organism>
<name>A0A850T2M1_9BACT</name>
<sequence>MVRYLLTCLLIGIVFVGCSQVPKPVSFQATRQKKMQASEHWNIFAKDISNAVMAEIHKKGYIDGSITFIPNDNSNFCRIFRSFLGTQFLHRGLQLKSIDDAEYQIDWSVQLVQHDSSRVPPKLPSSTMIASLGSGVYKLFEDSSAYAGTIAAAASLDIIEHVYHNDSVKLPHNEVIINVSLKKSGNLIHRSSNLYYVNDLDTWHYHVSKDNLGIDKAFSQKTYKISN</sequence>
<gene>
    <name evidence="1" type="ORF">HXW94_13410</name>
</gene>
<evidence type="ECO:0000313" key="1">
    <source>
        <dbReference type="EMBL" id="NWH05973.1"/>
    </source>
</evidence>
<protein>
    <recommendedName>
        <fullName evidence="3">Lipoprotein</fullName>
    </recommendedName>
</protein>
<dbReference type="EMBL" id="JACADJ010000053">
    <property type="protein sequence ID" value="NWH05973.1"/>
    <property type="molecule type" value="Genomic_DNA"/>
</dbReference>
<evidence type="ECO:0008006" key="3">
    <source>
        <dbReference type="Google" id="ProtNLM"/>
    </source>
</evidence>
<proteinExistence type="predicted"/>
<comment type="caution">
    <text evidence="1">The sequence shown here is derived from an EMBL/GenBank/DDBJ whole genome shotgun (WGS) entry which is preliminary data.</text>
</comment>
<keyword evidence="2" id="KW-1185">Reference proteome</keyword>
<accession>A0A850T2M1</accession>
<evidence type="ECO:0000313" key="2">
    <source>
        <dbReference type="Proteomes" id="UP000553343"/>
    </source>
</evidence>